<dbReference type="GO" id="GO:0005929">
    <property type="term" value="C:cilium"/>
    <property type="evidence" value="ECO:0007669"/>
    <property type="project" value="UniProtKB-SubCell"/>
</dbReference>
<keyword evidence="3" id="KW-0963">Cytoplasm</keyword>
<dbReference type="Gene3D" id="1.20.1520.10">
    <property type="entry name" value="ADP-ribosylation factor-like 2-binding protein, domain"/>
    <property type="match status" value="1"/>
</dbReference>
<dbReference type="GO" id="GO:0005737">
    <property type="term" value="C:cytoplasm"/>
    <property type="evidence" value="ECO:0007669"/>
    <property type="project" value="UniProtKB-SubCell"/>
</dbReference>
<dbReference type="Pfam" id="PF11527">
    <property type="entry name" value="ARL2_Bind_BART"/>
    <property type="match status" value="1"/>
</dbReference>
<dbReference type="InterPro" id="IPR042541">
    <property type="entry name" value="BART_sf"/>
</dbReference>
<evidence type="ECO:0000313" key="8">
    <source>
        <dbReference type="Proteomes" id="UP000243217"/>
    </source>
</evidence>
<evidence type="ECO:0000256" key="1">
    <source>
        <dbReference type="ARBA" id="ARBA00004138"/>
    </source>
</evidence>
<comment type="caution">
    <text evidence="7">The sequence shown here is derived from an EMBL/GenBank/DDBJ whole genome shotgun (WGS) entry which is preliminary data.</text>
</comment>
<name>A0A1W0A1E5_9STRA</name>
<dbReference type="OrthoDB" id="69296at2759"/>
<dbReference type="Proteomes" id="UP000243217">
    <property type="component" value="Unassembled WGS sequence"/>
</dbReference>
<evidence type="ECO:0000259" key="6">
    <source>
        <dbReference type="Pfam" id="PF11527"/>
    </source>
</evidence>
<evidence type="ECO:0000313" key="7">
    <source>
        <dbReference type="EMBL" id="OQS04078.1"/>
    </source>
</evidence>
<dbReference type="EMBL" id="JNBS01000683">
    <property type="protein sequence ID" value="OQS04078.1"/>
    <property type="molecule type" value="Genomic_DNA"/>
</dbReference>
<gene>
    <name evidence="7" type="ORF">THRCLA_20977</name>
</gene>
<evidence type="ECO:0000256" key="2">
    <source>
        <dbReference type="ARBA" id="ARBA00004496"/>
    </source>
</evidence>
<evidence type="ECO:0000256" key="5">
    <source>
        <dbReference type="ARBA" id="ARBA00023273"/>
    </source>
</evidence>
<evidence type="ECO:0000256" key="3">
    <source>
        <dbReference type="ARBA" id="ARBA00022490"/>
    </source>
</evidence>
<reference evidence="7 8" key="1">
    <citation type="journal article" date="2014" name="Genome Biol. Evol.">
        <title>The secreted proteins of Achlya hypogyna and Thraustotheca clavata identify the ancestral oomycete secretome and reveal gene acquisitions by horizontal gene transfer.</title>
        <authorList>
            <person name="Misner I."/>
            <person name="Blouin N."/>
            <person name="Leonard G."/>
            <person name="Richards T.A."/>
            <person name="Lane C.E."/>
        </authorList>
    </citation>
    <scope>NUCLEOTIDE SEQUENCE [LARGE SCALE GENOMIC DNA]</scope>
    <source>
        <strain evidence="7 8">ATCC 34112</strain>
    </source>
</reference>
<dbReference type="AlphaFoldDB" id="A0A1W0A1E5"/>
<proteinExistence type="predicted"/>
<feature type="domain" description="BART" evidence="6">
    <location>
        <begin position="52"/>
        <end position="143"/>
    </location>
</feature>
<keyword evidence="4" id="KW-0969">Cilium</keyword>
<protein>
    <recommendedName>
        <fullName evidence="6">BART domain-containing protein</fullName>
    </recommendedName>
</protein>
<organism evidence="7 8">
    <name type="scientific">Thraustotheca clavata</name>
    <dbReference type="NCBI Taxonomy" id="74557"/>
    <lineage>
        <taxon>Eukaryota</taxon>
        <taxon>Sar</taxon>
        <taxon>Stramenopiles</taxon>
        <taxon>Oomycota</taxon>
        <taxon>Saprolegniomycetes</taxon>
        <taxon>Saprolegniales</taxon>
        <taxon>Achlyaceae</taxon>
        <taxon>Thraustotheca</taxon>
    </lineage>
</organism>
<accession>A0A1W0A1E5</accession>
<comment type="subcellular location">
    <subcellularLocation>
        <location evidence="1">Cell projection</location>
        <location evidence="1">Cilium</location>
    </subcellularLocation>
    <subcellularLocation>
        <location evidence="2">Cytoplasm</location>
    </subcellularLocation>
</comment>
<keyword evidence="8" id="KW-1185">Reference proteome</keyword>
<sequence>MNFQRLLDSAREEAAQSVKQVHKPRKSFTVITKVLDYLLELDDDGFDDLFAFEQRVMPYFEGSSTEYKLECTKAHEEFQNIVDDKLAAFLKKEGWTPQEFYERMRLELSEINELSSEHEHAEDLVRMINDAFDFDSWAQSMRYSANTLARIVNKNDENGEEKSRK</sequence>
<evidence type="ECO:0000256" key="4">
    <source>
        <dbReference type="ARBA" id="ARBA00023069"/>
    </source>
</evidence>
<dbReference type="InterPro" id="IPR023379">
    <property type="entry name" value="BART_dom"/>
</dbReference>
<keyword evidence="5" id="KW-0966">Cell projection</keyword>